<dbReference type="Proteomes" id="UP000238137">
    <property type="component" value="Unassembled WGS sequence"/>
</dbReference>
<reference evidence="2" key="1">
    <citation type="submission" date="2018-05" db="EMBL/GenBank/DDBJ databases">
        <title>Reclassification of Methylarcula marina and Methylarcula terricola as Paracoccus methylarcula sp.nov., comb.nov. and Paracoccus terricola comb.nov.</title>
        <authorList>
            <person name="Shmareva M.N."/>
            <person name="Doronina N.V."/>
            <person name="Vasilenko O.V."/>
            <person name="Tarlachkov S.V."/>
            <person name="Trotsenko Y.A."/>
        </authorList>
    </citation>
    <scope>NUCLEOTIDE SEQUENCE [LARGE SCALE GENOMIC DNA]</scope>
    <source>
        <strain evidence="2">VKM B-2159</strain>
    </source>
</reference>
<evidence type="ECO:0000313" key="3">
    <source>
        <dbReference type="Proteomes" id="UP000238137"/>
    </source>
</evidence>
<dbReference type="OrthoDB" id="7675395at2"/>
<dbReference type="InterPro" id="IPR015943">
    <property type="entry name" value="WD40/YVTN_repeat-like_dom_sf"/>
</dbReference>
<feature type="chain" id="PRO_5018524023" description="SMP-30/Gluconolactonase/LRE-like region domain-containing protein" evidence="1">
    <location>
        <begin position="19"/>
        <end position="281"/>
    </location>
</feature>
<dbReference type="AlphaFoldDB" id="A0A3R7P3W4"/>
<sequence>MRLVLPIILAAAASSADAQERSLANPESITCGEEHCFVSNIGEKLDATARDGDGFIARTDLMGELVAGPAIPKDGILNAPKGLALLEDVLYGVDLDRVVAFDPETGETRGEWPAPDGTEGLNDIAVFGDALLVTDFTGGRLLRLDPAKGFIVLAAGMPGANGVIAAPDGVTAYVAASGAELEGGHLYRVDLESGRVEPLGRETGIFDGITWGPEGKLIVTDWVDIHAPTPGRILSVNPVSGSAREISVPEPIISPADLTATAQGLLIPSMLGGQIASLSLD</sequence>
<accession>A0A3R7P3W4</accession>
<dbReference type="Gene3D" id="2.130.10.10">
    <property type="entry name" value="YVTN repeat-like/Quinoprotein amine dehydrogenase"/>
    <property type="match status" value="1"/>
</dbReference>
<protein>
    <recommendedName>
        <fullName evidence="4">SMP-30/Gluconolactonase/LRE-like region domain-containing protein</fullName>
    </recommendedName>
</protein>
<name>A0A3R7P3W4_9RHOB</name>
<keyword evidence="3" id="KW-1185">Reference proteome</keyword>
<comment type="caution">
    <text evidence="2">The sequence shown here is derived from an EMBL/GenBank/DDBJ whole genome shotgun (WGS) entry which is preliminary data.</text>
</comment>
<dbReference type="RefSeq" id="WP_106691968.1">
    <property type="nucleotide sequence ID" value="NZ_PXNQ02000008.1"/>
</dbReference>
<evidence type="ECO:0008006" key="4">
    <source>
        <dbReference type="Google" id="ProtNLM"/>
    </source>
</evidence>
<dbReference type="SUPFAM" id="SSF101898">
    <property type="entry name" value="NHL repeat"/>
    <property type="match status" value="1"/>
</dbReference>
<organism evidence="2 3">
    <name type="scientific">Paracoccus methylarcula</name>
    <dbReference type="NCBI Taxonomy" id="72022"/>
    <lineage>
        <taxon>Bacteria</taxon>
        <taxon>Pseudomonadati</taxon>
        <taxon>Pseudomonadota</taxon>
        <taxon>Alphaproteobacteria</taxon>
        <taxon>Rhodobacterales</taxon>
        <taxon>Paracoccaceae</taxon>
        <taxon>Paracoccus</taxon>
    </lineage>
</organism>
<feature type="signal peptide" evidence="1">
    <location>
        <begin position="1"/>
        <end position="18"/>
    </location>
</feature>
<dbReference type="EMBL" id="PXNQ02000008">
    <property type="protein sequence ID" value="RNF34000.1"/>
    <property type="molecule type" value="Genomic_DNA"/>
</dbReference>
<evidence type="ECO:0000256" key="1">
    <source>
        <dbReference type="SAM" id="SignalP"/>
    </source>
</evidence>
<proteinExistence type="predicted"/>
<gene>
    <name evidence="2" type="ORF">A7A09_013940</name>
</gene>
<evidence type="ECO:0000313" key="2">
    <source>
        <dbReference type="EMBL" id="RNF34000.1"/>
    </source>
</evidence>
<keyword evidence="1" id="KW-0732">Signal</keyword>